<protein>
    <submittedName>
        <fullName evidence="2">Uncharacterized protein</fullName>
    </submittedName>
</protein>
<evidence type="ECO:0000313" key="3">
    <source>
        <dbReference type="Proteomes" id="UP000244224"/>
    </source>
</evidence>
<feature type="region of interest" description="Disordered" evidence="1">
    <location>
        <begin position="384"/>
        <end position="404"/>
    </location>
</feature>
<accession>A0A2T6AJA8</accession>
<evidence type="ECO:0000313" key="2">
    <source>
        <dbReference type="EMBL" id="PTX43899.1"/>
    </source>
</evidence>
<dbReference type="AlphaFoldDB" id="A0A2T6AJA8"/>
<reference evidence="2 3" key="1">
    <citation type="submission" date="2018-04" db="EMBL/GenBank/DDBJ databases">
        <title>Genomic Encyclopedia of Archaeal and Bacterial Type Strains, Phase II (KMG-II): from individual species to whole genera.</title>
        <authorList>
            <person name="Goeker M."/>
        </authorList>
    </citation>
    <scope>NUCLEOTIDE SEQUENCE [LARGE SCALE GENOMIC DNA]</scope>
    <source>
        <strain evidence="2 3">DSM 21823</strain>
    </source>
</reference>
<dbReference type="EMBL" id="QBKP01000024">
    <property type="protein sequence ID" value="PTX43899.1"/>
    <property type="molecule type" value="Genomic_DNA"/>
</dbReference>
<gene>
    <name evidence="2" type="ORF">C8N34_12432</name>
</gene>
<comment type="caution">
    <text evidence="2">The sequence shown here is derived from an EMBL/GenBank/DDBJ whole genome shotgun (WGS) entry which is preliminary data.</text>
</comment>
<sequence length="443" mass="48836">MTIQWGMLAPENVKPSRRRLTLGLGKAVMLYNEAAVPGLGGMWFIRQAALALLGIRIAEETPHAGSKIEVANAIEALACWIGYQERGWSRGDWRLRGSRKLKALQDRGIDRTFRRLKSQSAYVTQPMRMGCVQALPALGLVDASGSRFNSFSVNVRGQQLIDAVFGERGPGKRPLPDYLRKWVLNEPVNFTASLRGKLNPTADAGDDARMVMREALAFPGAGAERRRNALIWMRKIDVGDDFVTIPDTDWGNQPAEIDDNHWKDLKAGASLLQTRDAAIGVLANIEQELIGHSRLDLTRALPEGVSASLEAWRKEAQRFLALDGHGPNEAAAAAREFCTEALQSDIHAITMLVNRENHMLRVTGSVVVPTAAWRTDAALRVDDATHEGADIETDPEGREDGAPMRAERNVLPTSISPRIIYLRRLSLDLEGRLGTFIEAQGQN</sequence>
<keyword evidence="3" id="KW-1185">Reference proteome</keyword>
<proteinExistence type="predicted"/>
<name>A0A2T6AJA8_9RHOB</name>
<dbReference type="Proteomes" id="UP000244224">
    <property type="component" value="Unassembled WGS sequence"/>
</dbReference>
<evidence type="ECO:0000256" key="1">
    <source>
        <dbReference type="SAM" id="MobiDB-lite"/>
    </source>
</evidence>
<organism evidence="2 3">
    <name type="scientific">Gemmobacter caeni</name>
    <dbReference type="NCBI Taxonomy" id="589035"/>
    <lineage>
        <taxon>Bacteria</taxon>
        <taxon>Pseudomonadati</taxon>
        <taxon>Pseudomonadota</taxon>
        <taxon>Alphaproteobacteria</taxon>
        <taxon>Rhodobacterales</taxon>
        <taxon>Paracoccaceae</taxon>
        <taxon>Gemmobacter</taxon>
    </lineage>
</organism>